<feature type="transmembrane region" description="Helical" evidence="1">
    <location>
        <begin position="292"/>
        <end position="313"/>
    </location>
</feature>
<accession>A0A8J8W778</accession>
<feature type="transmembrane region" description="Helical" evidence="1">
    <location>
        <begin position="262"/>
        <end position="280"/>
    </location>
</feature>
<dbReference type="InterPro" id="IPR029675">
    <property type="entry name" value="PGAP4"/>
</dbReference>
<evidence type="ECO:0000313" key="3">
    <source>
        <dbReference type="Proteomes" id="UP000631181"/>
    </source>
</evidence>
<proteinExistence type="predicted"/>
<dbReference type="Proteomes" id="UP000631181">
    <property type="component" value="Unassembled WGS sequence"/>
</dbReference>
<comment type="caution">
    <text evidence="2">The sequence shown here is derived from an EMBL/GenBank/DDBJ whole genome shotgun (WGS) entry which is preliminary data.</text>
</comment>
<dbReference type="GO" id="GO:0016757">
    <property type="term" value="F:glycosyltransferase activity"/>
    <property type="evidence" value="ECO:0007669"/>
    <property type="project" value="InterPro"/>
</dbReference>
<dbReference type="PANTHER" id="PTHR31410:SF1">
    <property type="entry name" value="POST-GPI ATTACHMENT TO PROTEINS FACTOR 4"/>
    <property type="match status" value="1"/>
</dbReference>
<evidence type="ECO:0000256" key="1">
    <source>
        <dbReference type="SAM" id="Phobius"/>
    </source>
</evidence>
<evidence type="ECO:0008006" key="4">
    <source>
        <dbReference type="Google" id="ProtNLM"/>
    </source>
</evidence>
<dbReference type="GO" id="GO:0000139">
    <property type="term" value="C:Golgi membrane"/>
    <property type="evidence" value="ECO:0007669"/>
    <property type="project" value="InterPro"/>
</dbReference>
<dbReference type="OrthoDB" id="2016523at2759"/>
<keyword evidence="3" id="KW-1185">Reference proteome</keyword>
<name>A0A8J8W778_9EURO</name>
<dbReference type="EMBL" id="WIWV01000017">
    <property type="protein sequence ID" value="KAF7718241.1"/>
    <property type="molecule type" value="Genomic_DNA"/>
</dbReference>
<reference evidence="2" key="1">
    <citation type="journal article" date="2020" name="Front. Microbiol.">
        <title>Gene regulatory networks of Penicillium echinulatum 2HH and Penicillium oxalicum 114-2 inferred by a computational biology approach.</title>
        <authorList>
            <person name="Lenz A.R."/>
            <person name="Galan-Vasquez E."/>
            <person name="Balbinot E."/>
            <person name="De Abreu F.P."/>
            <person name="De Oliveira N.S."/>
            <person name="Da Rosa L.O."/>
            <person name="De Avila E Silva S."/>
            <person name="Camassola M."/>
            <person name="Dillon A.J.P."/>
            <person name="Perez-Rueda E."/>
        </authorList>
    </citation>
    <scope>NUCLEOTIDE SEQUENCE</scope>
    <source>
        <strain evidence="2">S1M29</strain>
    </source>
</reference>
<gene>
    <name evidence="2" type="ORF">PECM_002619</name>
</gene>
<dbReference type="GO" id="GO:0006506">
    <property type="term" value="P:GPI anchor biosynthetic process"/>
    <property type="evidence" value="ECO:0007669"/>
    <property type="project" value="InterPro"/>
</dbReference>
<keyword evidence="1" id="KW-0812">Transmembrane</keyword>
<dbReference type="AlphaFoldDB" id="A0A8J8W778"/>
<dbReference type="CDD" id="cd22189">
    <property type="entry name" value="PGAP4-like_fungal"/>
    <property type="match status" value="1"/>
</dbReference>
<keyword evidence="1" id="KW-1133">Transmembrane helix</keyword>
<dbReference type="PANTHER" id="PTHR31410">
    <property type="entry name" value="TRANSMEMBRANE PROTEIN 246"/>
    <property type="match status" value="1"/>
</dbReference>
<evidence type="ECO:0000313" key="2">
    <source>
        <dbReference type="EMBL" id="KAF7718241.1"/>
    </source>
</evidence>
<organism evidence="2 3">
    <name type="scientific">Penicillium ucsense</name>
    <dbReference type="NCBI Taxonomy" id="2839758"/>
    <lineage>
        <taxon>Eukaryota</taxon>
        <taxon>Fungi</taxon>
        <taxon>Dikarya</taxon>
        <taxon>Ascomycota</taxon>
        <taxon>Pezizomycotina</taxon>
        <taxon>Eurotiomycetes</taxon>
        <taxon>Eurotiomycetidae</taxon>
        <taxon>Eurotiales</taxon>
        <taxon>Aspergillaceae</taxon>
        <taxon>Penicillium</taxon>
    </lineage>
</organism>
<protein>
    <recommendedName>
        <fullName evidence="4">Integral membrane protein</fullName>
    </recommendedName>
</protein>
<sequence>MSVRGVVRKAPTLLAHYLRLRATKILVSALVLWLLLYQVFRIKLWRDPHSAFFKDTHVYELDYSLQREREARHFITRYNAGLDPPVSVKSAPTPHICVAIVTVRRDTDYFEATVGSILEGLDNHERSNMYLSFLFANTEPRLHPSWGQRWVERLADSATTYNVSEKEFGHLQKIEKERNFYEKGVFDYVYALQTCKDLNASHTIIFEDDIILATGWFSKTLKALAEIARFEQHSAKPWLYLRLFYTETSLSWTNSDFAYRNMPFVFGFLMLSAVSCLIALRRSRYQHFHLDTASIAVISVVCVPAFTAFIYMVGKYNLMPLTGVVEMNKYGCCTQGLVFPRERVNGLMQFLSERGHGQTDSMIEEYADSHELTRYALAPPQLQHVGLKSSRDNTDVNTQSTWAFWFETNDATSLKKEHQMLLQDEDVKGMLWNVTDSGSST</sequence>
<keyword evidence="1" id="KW-0472">Membrane</keyword>